<organism evidence="2">
    <name type="scientific">Fagus sylvatica</name>
    <name type="common">Beechnut</name>
    <dbReference type="NCBI Taxonomy" id="28930"/>
    <lineage>
        <taxon>Eukaryota</taxon>
        <taxon>Viridiplantae</taxon>
        <taxon>Streptophyta</taxon>
        <taxon>Embryophyta</taxon>
        <taxon>Tracheophyta</taxon>
        <taxon>Spermatophyta</taxon>
        <taxon>Magnoliopsida</taxon>
        <taxon>eudicotyledons</taxon>
        <taxon>Gunneridae</taxon>
        <taxon>Pentapetalae</taxon>
        <taxon>rosids</taxon>
        <taxon>fabids</taxon>
        <taxon>Fagales</taxon>
        <taxon>Fagaceae</taxon>
        <taxon>Fagus</taxon>
    </lineage>
</organism>
<protein>
    <recommendedName>
        <fullName evidence="3">C2H2-type domain-containing protein</fullName>
    </recommendedName>
</protein>
<feature type="compositionally biased region" description="Polar residues" evidence="1">
    <location>
        <begin position="1"/>
        <end position="16"/>
    </location>
</feature>
<evidence type="ECO:0000313" key="2">
    <source>
        <dbReference type="EMBL" id="SPC89487.1"/>
    </source>
</evidence>
<evidence type="ECO:0008006" key="3">
    <source>
        <dbReference type="Google" id="ProtNLM"/>
    </source>
</evidence>
<proteinExistence type="predicted"/>
<dbReference type="AlphaFoldDB" id="A0A2N9FF47"/>
<evidence type="ECO:0000256" key="1">
    <source>
        <dbReference type="SAM" id="MobiDB-lite"/>
    </source>
</evidence>
<sequence length="73" mass="8275">MSSTTTEYFSTMQSSRRPVENKIKNKNKKPSYKCSVCGTKFESYSDMEDCQNGHLTVKKEKEATALDGNLVPF</sequence>
<accession>A0A2N9FF47</accession>
<reference evidence="2" key="1">
    <citation type="submission" date="2018-02" db="EMBL/GenBank/DDBJ databases">
        <authorList>
            <person name="Cohen D.B."/>
            <person name="Kent A.D."/>
        </authorList>
    </citation>
    <scope>NUCLEOTIDE SEQUENCE</scope>
</reference>
<name>A0A2N9FF47_FAGSY</name>
<feature type="region of interest" description="Disordered" evidence="1">
    <location>
        <begin position="1"/>
        <end position="29"/>
    </location>
</feature>
<gene>
    <name evidence="2" type="ORF">FSB_LOCUS17369</name>
</gene>
<dbReference type="EMBL" id="OIVN01001071">
    <property type="protein sequence ID" value="SPC89487.1"/>
    <property type="molecule type" value="Genomic_DNA"/>
</dbReference>